<name>A0A1V0QG84_CNPV</name>
<keyword evidence="4 10" id="KW-0812">Transmembrane</keyword>
<dbReference type="Proteomes" id="UP000319767">
    <property type="component" value="Segment"/>
</dbReference>
<evidence type="ECO:0000256" key="3">
    <source>
        <dbReference type="ARBA" id="ARBA00022595"/>
    </source>
</evidence>
<dbReference type="GO" id="GO:0055036">
    <property type="term" value="C:virion membrane"/>
    <property type="evidence" value="ECO:0007669"/>
    <property type="project" value="UniProtKB-SubCell"/>
</dbReference>
<evidence type="ECO:0000256" key="8">
    <source>
        <dbReference type="ARBA" id="ARBA00023136"/>
    </source>
</evidence>
<evidence type="ECO:0000256" key="7">
    <source>
        <dbReference type="ARBA" id="ARBA00022989"/>
    </source>
</evidence>
<evidence type="ECO:0000256" key="4">
    <source>
        <dbReference type="ARBA" id="ARBA00022692"/>
    </source>
</evidence>
<evidence type="ECO:0000256" key="6">
    <source>
        <dbReference type="ARBA" id="ARBA00022921"/>
    </source>
</evidence>
<keyword evidence="6" id="KW-0426">Late protein</keyword>
<keyword evidence="8 10" id="KW-0472">Membrane</keyword>
<dbReference type="EMBL" id="KX857215">
    <property type="protein sequence ID" value="ARE67335.1"/>
    <property type="molecule type" value="Genomic_DNA"/>
</dbReference>
<gene>
    <name evidence="11" type="primary">SWPV2-111</name>
</gene>
<organism evidence="11">
    <name type="scientific">Shearwaterpox virus</name>
    <dbReference type="NCBI Taxonomy" id="1974596"/>
    <lineage>
        <taxon>Viruses</taxon>
        <taxon>Varidnaviria</taxon>
        <taxon>Bamfordvirae</taxon>
        <taxon>Nucleocytoviricota</taxon>
        <taxon>Pokkesviricetes</taxon>
        <taxon>Chitovirales</taxon>
        <taxon>Poxviridae</taxon>
        <taxon>Chordopoxvirinae</taxon>
        <taxon>Avipoxvirus</taxon>
        <taxon>Avipoxvirus canarypox</taxon>
        <taxon>Canarypox virus</taxon>
    </lineage>
</organism>
<keyword evidence="7 10" id="KW-1133">Transmembrane helix</keyword>
<evidence type="ECO:0000256" key="2">
    <source>
        <dbReference type="ARBA" id="ARBA00004381"/>
    </source>
</evidence>
<dbReference type="PIRSF" id="PIRSF003766">
    <property type="entry name" value="VAC_I2L"/>
    <property type="match status" value="1"/>
</dbReference>
<evidence type="ECO:0000256" key="10">
    <source>
        <dbReference type="SAM" id="Phobius"/>
    </source>
</evidence>
<accession>A0A1V0QG84</accession>
<reference evidence="11" key="1">
    <citation type="journal article" date="2017" name="BMC Genomics">
        <title>Genomic characterization of two novel pathogenic avipoxviruses isolated from pacific shearwaters (Ardenna spp.).</title>
        <authorList>
            <person name="Sarker S."/>
            <person name="Das S."/>
            <person name="Lavers J.L."/>
            <person name="Hutton I."/>
            <person name="Helbig K."/>
            <person name="Imbery J."/>
            <person name="Upton C."/>
            <person name="Raidal S.R."/>
        </authorList>
    </citation>
    <scope>NUCLEOTIDE SEQUENCE [LARGE SCALE GENOMIC DNA]</scope>
    <source>
        <strain evidence="11">SWPV-2</strain>
    </source>
</reference>
<keyword evidence="9" id="KW-1160">Virus entry into host cell</keyword>
<comment type="function">
    <text evidence="1">Late protein which probably plays a role in virus entry into the host cell.</text>
</comment>
<sequence length="69" mass="7862">MEKLLTGTYGVFLESSDSDFEEFIDTIMHVLVGKTQPKKKSSLSIILLILLILITIIAVFTFLYLKLMH</sequence>
<evidence type="ECO:0000256" key="5">
    <source>
        <dbReference type="ARBA" id="ARBA00022844"/>
    </source>
</evidence>
<protein>
    <submittedName>
        <fullName evidence="11">SWPV2-ORF111</fullName>
    </submittedName>
</protein>
<evidence type="ECO:0000313" key="11">
    <source>
        <dbReference type="EMBL" id="ARE67335.1"/>
    </source>
</evidence>
<evidence type="ECO:0000256" key="1">
    <source>
        <dbReference type="ARBA" id="ARBA00004101"/>
    </source>
</evidence>
<comment type="subcellular location">
    <subcellularLocation>
        <location evidence="2">Virion membrane</location>
        <topology evidence="2">Single-pass membrane protein</topology>
    </subcellularLocation>
</comment>
<feature type="transmembrane region" description="Helical" evidence="10">
    <location>
        <begin position="43"/>
        <end position="65"/>
    </location>
</feature>
<keyword evidence="5" id="KW-0946">Virion</keyword>
<dbReference type="InterPro" id="IPR009175">
    <property type="entry name" value="Poxvirus_I2"/>
</dbReference>
<proteinExistence type="predicted"/>
<dbReference type="GO" id="GO:0046718">
    <property type="term" value="P:symbiont entry into host cell"/>
    <property type="evidence" value="ECO:0007669"/>
    <property type="project" value="UniProtKB-KW"/>
</dbReference>
<evidence type="ECO:0000256" key="9">
    <source>
        <dbReference type="ARBA" id="ARBA00023296"/>
    </source>
</evidence>
<keyword evidence="3" id="KW-1162">Viral penetration into host cytoplasm</keyword>
<dbReference type="Pfam" id="PF12575">
    <property type="entry name" value="Pox_EPC_I2-L1"/>
    <property type="match status" value="1"/>
</dbReference>